<organism evidence="4 5">
    <name type="scientific">Streptomyces vietnamensis</name>
    <dbReference type="NCBI Taxonomy" id="362257"/>
    <lineage>
        <taxon>Bacteria</taxon>
        <taxon>Bacillati</taxon>
        <taxon>Actinomycetota</taxon>
        <taxon>Actinomycetes</taxon>
        <taxon>Kitasatosporales</taxon>
        <taxon>Streptomycetaceae</taxon>
        <taxon>Streptomyces</taxon>
    </lineage>
</organism>
<feature type="chain" id="PRO_5002116888" evidence="2">
    <location>
        <begin position="37"/>
        <end position="608"/>
    </location>
</feature>
<gene>
    <name evidence="4" type="ORF">SVTN_32855</name>
</gene>
<proteinExistence type="predicted"/>
<dbReference type="InterPro" id="IPR012340">
    <property type="entry name" value="NA-bd_OB-fold"/>
</dbReference>
<dbReference type="STRING" id="362257.SVTN_32855"/>
<dbReference type="PANTHER" id="PTHR42834:SF1">
    <property type="entry name" value="ENDONUCLEASE_EXONUCLEASE_PHOSPHATASE FAMILY PROTEIN (AFU_ORTHOLOGUE AFUA_3G09210)"/>
    <property type="match status" value="1"/>
</dbReference>
<dbReference type="HOGENOM" id="CLU_003608_1_1_11"/>
<evidence type="ECO:0000259" key="3">
    <source>
        <dbReference type="Pfam" id="PF03372"/>
    </source>
</evidence>
<keyword evidence="4" id="KW-0255">Endonuclease</keyword>
<dbReference type="GO" id="GO:0004527">
    <property type="term" value="F:exonuclease activity"/>
    <property type="evidence" value="ECO:0007669"/>
    <property type="project" value="UniProtKB-KW"/>
</dbReference>
<dbReference type="Proteomes" id="UP000031774">
    <property type="component" value="Chromosome"/>
</dbReference>
<dbReference type="Gene3D" id="3.60.10.10">
    <property type="entry name" value="Endonuclease/exonuclease/phosphatase"/>
    <property type="match status" value="1"/>
</dbReference>
<keyword evidence="2" id="KW-0732">Signal</keyword>
<keyword evidence="5" id="KW-1185">Reference proteome</keyword>
<evidence type="ECO:0000256" key="1">
    <source>
        <dbReference type="SAM" id="MobiDB-lite"/>
    </source>
</evidence>
<keyword evidence="4" id="KW-0378">Hydrolase</keyword>
<feature type="region of interest" description="Disordered" evidence="1">
    <location>
        <begin position="479"/>
        <end position="501"/>
    </location>
</feature>
<keyword evidence="4" id="KW-0540">Nuclease</keyword>
<dbReference type="Pfam" id="PF03372">
    <property type="entry name" value="Exo_endo_phos"/>
    <property type="match status" value="1"/>
</dbReference>
<dbReference type="InterPro" id="IPR006311">
    <property type="entry name" value="TAT_signal"/>
</dbReference>
<evidence type="ECO:0000313" key="4">
    <source>
        <dbReference type="EMBL" id="AJF68428.1"/>
    </source>
</evidence>
<dbReference type="SUPFAM" id="SSF50249">
    <property type="entry name" value="Nucleic acid-binding proteins"/>
    <property type="match status" value="1"/>
</dbReference>
<dbReference type="GO" id="GO:0004519">
    <property type="term" value="F:endonuclease activity"/>
    <property type="evidence" value="ECO:0007669"/>
    <property type="project" value="UniProtKB-KW"/>
</dbReference>
<evidence type="ECO:0000256" key="2">
    <source>
        <dbReference type="SAM" id="SignalP"/>
    </source>
</evidence>
<feature type="compositionally biased region" description="Polar residues" evidence="1">
    <location>
        <begin position="491"/>
        <end position="501"/>
    </location>
</feature>
<name>A0A0B5IFE0_9ACTN</name>
<dbReference type="CDD" id="cd04486">
    <property type="entry name" value="YhcR_OBF_like"/>
    <property type="match status" value="1"/>
</dbReference>
<dbReference type="RefSeq" id="WP_041132351.1">
    <property type="nucleotide sequence ID" value="NZ_CP010407.1"/>
</dbReference>
<dbReference type="KEGG" id="svt:SVTN_32855"/>
<dbReference type="InterPro" id="IPR036691">
    <property type="entry name" value="Endo/exonu/phosph_ase_sf"/>
</dbReference>
<keyword evidence="4" id="KW-0269">Exonuclease</keyword>
<sequence>MTSRHIAARGRRTGLLAATALVGSLTAGLLALPAHAATVTIAAVQGTKRLSPYNGQQVTVTGIVTAIRSTGTSRGYWIQDPTGDGNPATSEALFVYTGSTTPSTKVGNRITVRGTVSEYYPGGSAEGGQSLTELTSATITSTLSTGNALPAAFTLDAASIPDTYAPDAGGGSIEGLTLAPSTYALDRYESLEGMRVQVSGARVVGATTPYSELFVTAEPTEHPTPRGGTVYGSYASQNVGRVKVESLLTSAFPVADVGDVLSGTTAGPLDYDNFGGYGIQATTLGTLTDNALAPETTRAQTAGELAVATYNVENLDPTDPQSKFDRLAAGIVRNLASPDVVALEEVQDNNGATDDGVVAADQTYAKLIAAITAAGGPAYQYRQINPVDDQDGGEPGGNIRVGFLYNPARVGFTDRPGGTSTTAVSVVNNAGTAALSVSPGRISPSDSAWNASRKPLVGEFTFQGKTVFVVANHFTSKGGDQPLHSRFQPPARSSETQRGQQATQVNGFVKQILAVQPSARVVVLGDLNDFEFSNTVTTLTSGGVLTPLVNSLPAGERYTYVYQGNSQAIDHILTSPALTSYDYDIVHVNSEFADQASDHDPQVVRLVP</sequence>
<accession>A0A0B5IFE0</accession>
<evidence type="ECO:0000313" key="5">
    <source>
        <dbReference type="Proteomes" id="UP000031774"/>
    </source>
</evidence>
<reference evidence="4 5" key="1">
    <citation type="submission" date="2014-12" db="EMBL/GenBank/DDBJ databases">
        <title>Complete genome sequence of Streptomyces vietnamensis strain GIMV4.0001, a genetic manipulable producer of the benzoisochromanequinone antibiotic granaticin.</title>
        <authorList>
            <person name="Deng M.R."/>
            <person name="Guo J."/>
            <person name="Ma L.Y."/>
            <person name="Feng G.D."/>
            <person name="Mo C.Y."/>
            <person name="Zhu H.H."/>
        </authorList>
    </citation>
    <scope>NUCLEOTIDE SEQUENCE [LARGE SCALE GENOMIC DNA]</scope>
    <source>
        <strain evidence="5">GIMV4.0001</strain>
    </source>
</reference>
<dbReference type="PROSITE" id="PS51318">
    <property type="entry name" value="TAT"/>
    <property type="match status" value="1"/>
</dbReference>
<protein>
    <submittedName>
        <fullName evidence="4">Endonuclease/exonuclease/phosphatase</fullName>
    </submittedName>
</protein>
<dbReference type="PANTHER" id="PTHR42834">
    <property type="entry name" value="ENDONUCLEASE/EXONUCLEASE/PHOSPHATASE FAMILY PROTEIN (AFU_ORTHOLOGUE AFUA_3G09210)"/>
    <property type="match status" value="1"/>
</dbReference>
<dbReference type="InterPro" id="IPR005135">
    <property type="entry name" value="Endo/exonuclease/phosphatase"/>
</dbReference>
<dbReference type="AlphaFoldDB" id="A0A0B5IFE0"/>
<dbReference type="SUPFAM" id="SSF56219">
    <property type="entry name" value="DNase I-like"/>
    <property type="match status" value="1"/>
</dbReference>
<feature type="domain" description="Endonuclease/exonuclease/phosphatase" evidence="3">
    <location>
        <begin position="308"/>
        <end position="599"/>
    </location>
</feature>
<feature type="signal peptide" evidence="2">
    <location>
        <begin position="1"/>
        <end position="36"/>
    </location>
</feature>
<dbReference type="EMBL" id="CP010407">
    <property type="protein sequence ID" value="AJF68428.1"/>
    <property type="molecule type" value="Genomic_DNA"/>
</dbReference>